<dbReference type="eggNOG" id="ENOG502QUM3">
    <property type="taxonomic scope" value="Eukaryota"/>
</dbReference>
<evidence type="ECO:0000313" key="3">
    <source>
        <dbReference type="Proteomes" id="UP000007431"/>
    </source>
</evidence>
<keyword evidence="2" id="KW-0378">Hydrolase</keyword>
<protein>
    <submittedName>
        <fullName evidence="2">Glycoside hydrolase family 16 protein</fullName>
    </submittedName>
</protein>
<dbReference type="RefSeq" id="XP_003033808.1">
    <property type="nucleotide sequence ID" value="XM_003033762.1"/>
</dbReference>
<organism evidence="3">
    <name type="scientific">Schizophyllum commune (strain H4-8 / FGSC 9210)</name>
    <name type="common">Split gill fungus</name>
    <dbReference type="NCBI Taxonomy" id="578458"/>
    <lineage>
        <taxon>Eukaryota</taxon>
        <taxon>Fungi</taxon>
        <taxon>Dikarya</taxon>
        <taxon>Basidiomycota</taxon>
        <taxon>Agaricomycotina</taxon>
        <taxon>Agaricomycetes</taxon>
        <taxon>Agaricomycetidae</taxon>
        <taxon>Agaricales</taxon>
        <taxon>Schizophyllaceae</taxon>
        <taxon>Schizophyllum</taxon>
    </lineage>
</organism>
<dbReference type="GeneID" id="9586370"/>
<dbReference type="InterPro" id="IPR013320">
    <property type="entry name" value="ConA-like_dom_sf"/>
</dbReference>
<dbReference type="Proteomes" id="UP000007431">
    <property type="component" value="Unassembled WGS sequence"/>
</dbReference>
<dbReference type="VEuPathDB" id="FungiDB:SCHCODRAFT_02614994"/>
<keyword evidence="3" id="KW-1185">Reference proteome</keyword>
<dbReference type="PANTHER" id="PTHR10963:SF24">
    <property type="entry name" value="GLYCOSIDASE C21B10.07-RELATED"/>
    <property type="match status" value="1"/>
</dbReference>
<feature type="signal peptide" evidence="1">
    <location>
        <begin position="1"/>
        <end position="21"/>
    </location>
</feature>
<sequence>MSSMRSLTFLALCALAKSAYGAPSNVSSTDRATYSVYKNLSGQAFLDFFHYEVHPADNQGVANYVDGPSNGLTYVDGNGKVVVAVETTNNVNGLRKAVRMVSNETFNPSQNLLFIFDVQQMPAACGTWPALWFTGSNWPYDGEMDVIEGVNKYVQNVMSVHTGPGCYWPDYTMGALTDLTANEPQVHSCDATADYQSCGGTQKSKTSFGEAFNNAGGGVFTLEFLQTGIVMHFWNRNEIPQDITNGNPTPYTWGKETYWIPQDQCNISDHFKNQMLVINTNLGGFFPEGVWNTDYAGGQTQSCKKQTGANTAKDYVLNNGWAFADAGKWVFNSIKIYH</sequence>
<dbReference type="KEGG" id="scm:SCHCO_02614994"/>
<dbReference type="GO" id="GO:0016787">
    <property type="term" value="F:hydrolase activity"/>
    <property type="evidence" value="ECO:0007669"/>
    <property type="project" value="UniProtKB-KW"/>
</dbReference>
<dbReference type="AlphaFoldDB" id="D8PZR2"/>
<proteinExistence type="predicted"/>
<name>D8PZR2_SCHCM</name>
<feature type="chain" id="PRO_5003120386" evidence="1">
    <location>
        <begin position="22"/>
        <end position="338"/>
    </location>
</feature>
<dbReference type="OrthoDB" id="192832at2759"/>
<dbReference type="InterPro" id="IPR050546">
    <property type="entry name" value="Glycosyl_Hydrlase_16"/>
</dbReference>
<dbReference type="OMA" id="NEECKAS"/>
<reference evidence="2 3" key="1">
    <citation type="journal article" date="2010" name="Nat. Biotechnol.">
        <title>Genome sequence of the model mushroom Schizophyllum commune.</title>
        <authorList>
            <person name="Ohm R.A."/>
            <person name="de Jong J.F."/>
            <person name="Lugones L.G."/>
            <person name="Aerts A."/>
            <person name="Kothe E."/>
            <person name="Stajich J.E."/>
            <person name="de Vries R.P."/>
            <person name="Record E."/>
            <person name="Levasseur A."/>
            <person name="Baker S.E."/>
            <person name="Bartholomew K.A."/>
            <person name="Coutinho P.M."/>
            <person name="Erdmann S."/>
            <person name="Fowler T.J."/>
            <person name="Gathman A.C."/>
            <person name="Lombard V."/>
            <person name="Henrissat B."/>
            <person name="Knabe N."/>
            <person name="Kuees U."/>
            <person name="Lilly W.W."/>
            <person name="Lindquist E."/>
            <person name="Lucas S."/>
            <person name="Magnuson J.K."/>
            <person name="Piumi F."/>
            <person name="Raudaskoski M."/>
            <person name="Salamov A."/>
            <person name="Schmutz J."/>
            <person name="Schwarze F.W.M.R."/>
            <person name="vanKuyk P.A."/>
            <person name="Horton J.S."/>
            <person name="Grigoriev I.V."/>
            <person name="Woesten H.A.B."/>
        </authorList>
    </citation>
    <scope>NUCLEOTIDE SEQUENCE [LARGE SCALE GENOMIC DNA]</scope>
    <source>
        <strain evidence="3">H4-8 / FGSC 9210</strain>
    </source>
</reference>
<dbReference type="GO" id="GO:0009251">
    <property type="term" value="P:glucan catabolic process"/>
    <property type="evidence" value="ECO:0007669"/>
    <property type="project" value="TreeGrafter"/>
</dbReference>
<dbReference type="Pfam" id="PF26113">
    <property type="entry name" value="GH16_XgeA"/>
    <property type="match status" value="1"/>
</dbReference>
<accession>D8PZR2</accession>
<dbReference type="PANTHER" id="PTHR10963">
    <property type="entry name" value="GLYCOSYL HYDROLASE-RELATED"/>
    <property type="match status" value="1"/>
</dbReference>
<dbReference type="SUPFAM" id="SSF49899">
    <property type="entry name" value="Concanavalin A-like lectins/glucanases"/>
    <property type="match status" value="1"/>
</dbReference>
<dbReference type="HOGENOM" id="CLU_016972_0_2_1"/>
<dbReference type="Gene3D" id="2.60.120.200">
    <property type="match status" value="1"/>
</dbReference>
<dbReference type="InParanoid" id="D8PZR2"/>
<evidence type="ECO:0000256" key="1">
    <source>
        <dbReference type="SAM" id="SignalP"/>
    </source>
</evidence>
<evidence type="ECO:0000313" key="2">
    <source>
        <dbReference type="EMBL" id="EFI98905.1"/>
    </source>
</evidence>
<dbReference type="EMBL" id="GL377304">
    <property type="protein sequence ID" value="EFI98905.1"/>
    <property type="molecule type" value="Genomic_DNA"/>
</dbReference>
<keyword evidence="1" id="KW-0732">Signal</keyword>
<gene>
    <name evidence="2" type="ORF">SCHCODRAFT_66632</name>
</gene>